<keyword evidence="2" id="KW-1185">Reference proteome</keyword>
<evidence type="ECO:0000313" key="2">
    <source>
        <dbReference type="Proteomes" id="UP001221757"/>
    </source>
</evidence>
<dbReference type="Proteomes" id="UP001221757">
    <property type="component" value="Unassembled WGS sequence"/>
</dbReference>
<comment type="caution">
    <text evidence="1">The sequence shown here is derived from an EMBL/GenBank/DDBJ whole genome shotgun (WGS) entry which is preliminary data.</text>
</comment>
<sequence>MSIFRRWALRRTRHPHTSSLCRRYSNAATEIAPQSRWNIRNVSTLTPSLLTPADYIDLSGKARAAVHFPTSETHDFFPYTSAGNIPFPKHSRGFLYYQSDAHAGPLEGSIRFRLTPDNSPASFPRGQDLRAPSGFPWQILLPQVACRDHYTFIGAQLVHEKLITLDQLSRCRAVFASRARMAPQHTVFRLDSPFYVNFAKHLTVTVVGDQLHDVNLGYLFWVREYSQKYFPWTGSAIARFERSTLREHAQRRAVSMRIVEILTPVTPTRDLQSARSRIIRPEEGQLFTVCPNGPLDPWAYEIDSNPTKTADALRVLWDNSSTP</sequence>
<proteinExistence type="predicted"/>
<protein>
    <submittedName>
        <fullName evidence="1">Uncharacterized protein</fullName>
    </submittedName>
</protein>
<dbReference type="EMBL" id="JARKIE010000219">
    <property type="protein sequence ID" value="KAJ7664857.1"/>
    <property type="molecule type" value="Genomic_DNA"/>
</dbReference>
<reference evidence="1" key="1">
    <citation type="submission" date="2023-03" db="EMBL/GenBank/DDBJ databases">
        <title>Massive genome expansion in bonnet fungi (Mycena s.s.) driven by repeated elements and novel gene families across ecological guilds.</title>
        <authorList>
            <consortium name="Lawrence Berkeley National Laboratory"/>
            <person name="Harder C.B."/>
            <person name="Miyauchi S."/>
            <person name="Viragh M."/>
            <person name="Kuo A."/>
            <person name="Thoen E."/>
            <person name="Andreopoulos B."/>
            <person name="Lu D."/>
            <person name="Skrede I."/>
            <person name="Drula E."/>
            <person name="Henrissat B."/>
            <person name="Morin E."/>
            <person name="Kohler A."/>
            <person name="Barry K."/>
            <person name="LaButti K."/>
            <person name="Morin E."/>
            <person name="Salamov A."/>
            <person name="Lipzen A."/>
            <person name="Mereny Z."/>
            <person name="Hegedus B."/>
            <person name="Baldrian P."/>
            <person name="Stursova M."/>
            <person name="Weitz H."/>
            <person name="Taylor A."/>
            <person name="Grigoriev I.V."/>
            <person name="Nagy L.G."/>
            <person name="Martin F."/>
            <person name="Kauserud H."/>
        </authorList>
    </citation>
    <scope>NUCLEOTIDE SEQUENCE</scope>
    <source>
        <strain evidence="1">CBHHK067</strain>
    </source>
</reference>
<evidence type="ECO:0000313" key="1">
    <source>
        <dbReference type="EMBL" id="KAJ7664857.1"/>
    </source>
</evidence>
<organism evidence="1 2">
    <name type="scientific">Mycena rosella</name>
    <name type="common">Pink bonnet</name>
    <name type="synonym">Agaricus rosellus</name>
    <dbReference type="NCBI Taxonomy" id="1033263"/>
    <lineage>
        <taxon>Eukaryota</taxon>
        <taxon>Fungi</taxon>
        <taxon>Dikarya</taxon>
        <taxon>Basidiomycota</taxon>
        <taxon>Agaricomycotina</taxon>
        <taxon>Agaricomycetes</taxon>
        <taxon>Agaricomycetidae</taxon>
        <taxon>Agaricales</taxon>
        <taxon>Marasmiineae</taxon>
        <taxon>Mycenaceae</taxon>
        <taxon>Mycena</taxon>
    </lineage>
</organism>
<accession>A0AAD7CUX5</accession>
<dbReference type="AlphaFoldDB" id="A0AAD7CUX5"/>
<name>A0AAD7CUX5_MYCRO</name>
<gene>
    <name evidence="1" type="ORF">B0H17DRAFT_295631</name>
</gene>